<dbReference type="OMA" id="FWMPDLS"/>
<dbReference type="Pfam" id="PF11176">
    <property type="entry name" value="Tma16"/>
    <property type="match status" value="1"/>
</dbReference>
<dbReference type="InterPro" id="IPR021346">
    <property type="entry name" value="Tma16"/>
</dbReference>
<proteinExistence type="inferred from homology"/>
<dbReference type="GO" id="GO:0005634">
    <property type="term" value="C:nucleus"/>
    <property type="evidence" value="ECO:0007669"/>
    <property type="project" value="TreeGrafter"/>
</dbReference>
<accession>G0S2I5</accession>
<organism evidence="4">
    <name type="scientific">Chaetomium thermophilum (strain DSM 1495 / CBS 144.50 / IMI 039719)</name>
    <name type="common">Thermochaetoides thermophila</name>
    <dbReference type="NCBI Taxonomy" id="759272"/>
    <lineage>
        <taxon>Eukaryota</taxon>
        <taxon>Fungi</taxon>
        <taxon>Dikarya</taxon>
        <taxon>Ascomycota</taxon>
        <taxon>Pezizomycotina</taxon>
        <taxon>Sordariomycetes</taxon>
        <taxon>Sordariomycetidae</taxon>
        <taxon>Sordariales</taxon>
        <taxon>Chaetomiaceae</taxon>
        <taxon>Thermochaetoides</taxon>
    </lineage>
</organism>
<dbReference type="OrthoDB" id="270284at2759"/>
<dbReference type="Gene3D" id="1.20.1440.170">
    <property type="entry name" value="Translation machinery-associated protein 16-like"/>
    <property type="match status" value="1"/>
</dbReference>
<keyword evidence="4" id="KW-1185">Reference proteome</keyword>
<evidence type="ECO:0000313" key="4">
    <source>
        <dbReference type="Proteomes" id="UP000008066"/>
    </source>
</evidence>
<sequence>MPKTFEKTRKEIAKKKKGNLSTLHEKSRDARKLHKAQVRDERLEKLAEARKKRDQPLLRRASFFQQAVRDAGLKPMEAEAIHAKVKEYVHQFDEEYNELKKARRPGRPPTTKEDLLRMKMEKLQKEYQDGFYMPDLSHAETVSLLDKWGGDWSYLTNLTWVRLSASGAVKPAKFPPQTL</sequence>
<evidence type="ECO:0008006" key="5">
    <source>
        <dbReference type="Google" id="ProtNLM"/>
    </source>
</evidence>
<feature type="region of interest" description="Disordered" evidence="2">
    <location>
        <begin position="1"/>
        <end position="38"/>
    </location>
</feature>
<comment type="similarity">
    <text evidence="1">Belongs to the TMA16 family.</text>
</comment>
<dbReference type="InterPro" id="IPR038356">
    <property type="entry name" value="Tma16_sf"/>
</dbReference>
<dbReference type="HOGENOM" id="CLU_106785_1_0_1"/>
<dbReference type="EMBL" id="GL988040">
    <property type="protein sequence ID" value="EGS22218.1"/>
    <property type="molecule type" value="Genomic_DNA"/>
</dbReference>
<feature type="compositionally biased region" description="Basic and acidic residues" evidence="2">
    <location>
        <begin position="1"/>
        <end position="11"/>
    </location>
</feature>
<evidence type="ECO:0000313" key="3">
    <source>
        <dbReference type="EMBL" id="EGS22218.1"/>
    </source>
</evidence>
<dbReference type="AlphaFoldDB" id="G0S2I5"/>
<dbReference type="KEGG" id="cthr:CTHT_0017350"/>
<name>G0S2I5_CHATD</name>
<dbReference type="RefSeq" id="XP_006692237.1">
    <property type="nucleotide sequence ID" value="XM_006692174.1"/>
</dbReference>
<gene>
    <name evidence="3" type="ORF">CTHT_0017350</name>
</gene>
<dbReference type="Proteomes" id="UP000008066">
    <property type="component" value="Unassembled WGS sequence"/>
</dbReference>
<evidence type="ECO:0000256" key="2">
    <source>
        <dbReference type="SAM" id="MobiDB-lite"/>
    </source>
</evidence>
<dbReference type="GeneID" id="18255773"/>
<dbReference type="PANTHER" id="PTHR13349">
    <property type="entry name" value="TRANSLATION MACHINERY-ASSOCIATED PROTEIN 16"/>
    <property type="match status" value="1"/>
</dbReference>
<dbReference type="PANTHER" id="PTHR13349:SF2">
    <property type="entry name" value="TRANSLATION MACHINERY-ASSOCIATED PROTEIN 16"/>
    <property type="match status" value="1"/>
</dbReference>
<dbReference type="eggNOG" id="ENOG502RY79">
    <property type="taxonomic scope" value="Eukaryota"/>
</dbReference>
<protein>
    <recommendedName>
        <fullName evidence="5">Translation machinery-associated protein 16</fullName>
    </recommendedName>
</protein>
<dbReference type="STRING" id="759272.G0S2I5"/>
<evidence type="ECO:0000256" key="1">
    <source>
        <dbReference type="ARBA" id="ARBA00034127"/>
    </source>
</evidence>
<reference evidence="3 4" key="1">
    <citation type="journal article" date="2011" name="Cell">
        <title>Insight into structure and assembly of the nuclear pore complex by utilizing the genome of a eukaryotic thermophile.</title>
        <authorList>
            <person name="Amlacher S."/>
            <person name="Sarges P."/>
            <person name="Flemming D."/>
            <person name="van Noort V."/>
            <person name="Kunze R."/>
            <person name="Devos D.P."/>
            <person name="Arumugam M."/>
            <person name="Bork P."/>
            <person name="Hurt E."/>
        </authorList>
    </citation>
    <scope>NUCLEOTIDE SEQUENCE [LARGE SCALE GENOMIC DNA]</scope>
    <source>
        <strain evidence="4">DSM 1495 / CBS 144.50 / IMI 039719</strain>
    </source>
</reference>